<dbReference type="InterPro" id="IPR009926">
    <property type="entry name" value="T3SS_YcgR_PilZN"/>
</dbReference>
<dbReference type="Proteomes" id="UP000186895">
    <property type="component" value="Unassembled WGS sequence"/>
</dbReference>
<evidence type="ECO:0000313" key="7">
    <source>
        <dbReference type="Proteomes" id="UP000186895"/>
    </source>
</evidence>
<sequence>MTDLSRILGNELTSLAELAPAVGESIRLDVRAPNQKLSARLLGYREPGSLMVSAPKLAPGGAIVHEGTRMSARMMIGNYLCTFETRLVQVQSRPFGYWHLEYPARVESRRLRKETRIPINLSVRVEQDELSLGASAVSAVCRDISLQGANLESSRALAQPEEQLFITLRVSVAGMDHLLLLPALVRNVQQLETGPVPVFSQGVEFVDLEEDTRLILAGFVYEQQLQNAGLIE</sequence>
<dbReference type="RefSeq" id="WP_010325185.1">
    <property type="nucleotide sequence ID" value="NZ_FTMN01000002.1"/>
</dbReference>
<dbReference type="Gene3D" id="2.30.110.10">
    <property type="entry name" value="Electron Transport, Fmn-binding Protein, Chain A"/>
    <property type="match status" value="1"/>
</dbReference>
<dbReference type="EMBL" id="FTMN01000002">
    <property type="protein sequence ID" value="SIQ12658.1"/>
    <property type="molecule type" value="Genomic_DNA"/>
</dbReference>
<evidence type="ECO:0000259" key="4">
    <source>
        <dbReference type="Pfam" id="PF07238"/>
    </source>
</evidence>
<accession>A0A1N6Q7T9</accession>
<dbReference type="SUPFAM" id="SSF141371">
    <property type="entry name" value="PilZ domain-like"/>
    <property type="match status" value="2"/>
</dbReference>
<feature type="domain" description="Type III secretion system flagellar brake protein YcgR PilZN" evidence="5">
    <location>
        <begin position="22"/>
        <end position="103"/>
    </location>
</feature>
<keyword evidence="7" id="KW-1185">Reference proteome</keyword>
<dbReference type="InterPro" id="IPR012349">
    <property type="entry name" value="Split_barrel_FMN-bd"/>
</dbReference>
<feature type="domain" description="PilZ" evidence="4">
    <location>
        <begin position="111"/>
        <end position="221"/>
    </location>
</feature>
<dbReference type="AlphaFoldDB" id="A0A1N6Q7T9"/>
<keyword evidence="2" id="KW-0547">Nucleotide-binding</keyword>
<keyword evidence="3" id="KW-0975">Bacterial flagellum</keyword>
<gene>
    <name evidence="6" type="ORF">SAMN05421647_102327</name>
</gene>
<dbReference type="Pfam" id="PF12945">
    <property type="entry name" value="PilZNR"/>
    <property type="match status" value="1"/>
</dbReference>
<keyword evidence="1" id="KW-0973">c-di-GMP</keyword>
<protein>
    <submittedName>
        <fullName evidence="6">Protein YcgR</fullName>
    </submittedName>
</protein>
<dbReference type="eggNOG" id="COG5581">
    <property type="taxonomic scope" value="Bacteria"/>
</dbReference>
<reference evidence="6 7" key="1">
    <citation type="submission" date="2017-01" db="EMBL/GenBank/DDBJ databases">
        <authorList>
            <person name="Mah S.A."/>
            <person name="Swanson W.J."/>
            <person name="Moy G.W."/>
            <person name="Vacquier V.D."/>
        </authorList>
    </citation>
    <scope>NUCLEOTIDE SEQUENCE [LARGE SCALE GENOMIC DNA]</scope>
    <source>
        <strain evidence="6 7">DSM 7027</strain>
    </source>
</reference>
<dbReference type="Gene3D" id="2.40.10.220">
    <property type="entry name" value="predicted glycosyltransferase like domains"/>
    <property type="match status" value="1"/>
</dbReference>
<organism evidence="6 7">
    <name type="scientific">Marinobacterium stanieri</name>
    <dbReference type="NCBI Taxonomy" id="49186"/>
    <lineage>
        <taxon>Bacteria</taxon>
        <taxon>Pseudomonadati</taxon>
        <taxon>Pseudomonadota</taxon>
        <taxon>Gammaproteobacteria</taxon>
        <taxon>Oceanospirillales</taxon>
        <taxon>Oceanospirillaceae</taxon>
        <taxon>Marinobacterium</taxon>
    </lineage>
</organism>
<dbReference type="InterPro" id="IPR009875">
    <property type="entry name" value="PilZ_domain"/>
</dbReference>
<evidence type="ECO:0000256" key="1">
    <source>
        <dbReference type="ARBA" id="ARBA00022636"/>
    </source>
</evidence>
<name>A0A1N6Q7T9_9GAMM</name>
<dbReference type="GO" id="GO:0035438">
    <property type="term" value="F:cyclic-di-GMP binding"/>
    <property type="evidence" value="ECO:0007669"/>
    <property type="project" value="InterPro"/>
</dbReference>
<evidence type="ECO:0000256" key="2">
    <source>
        <dbReference type="ARBA" id="ARBA00022741"/>
    </source>
</evidence>
<dbReference type="Pfam" id="PF07238">
    <property type="entry name" value="PilZ"/>
    <property type="match status" value="1"/>
</dbReference>
<evidence type="ECO:0000256" key="3">
    <source>
        <dbReference type="ARBA" id="ARBA00023143"/>
    </source>
</evidence>
<evidence type="ECO:0000259" key="5">
    <source>
        <dbReference type="Pfam" id="PF12945"/>
    </source>
</evidence>
<evidence type="ECO:0000313" key="6">
    <source>
        <dbReference type="EMBL" id="SIQ12658.1"/>
    </source>
</evidence>
<dbReference type="STRING" id="49186.SAMN05421647_102327"/>
<proteinExistence type="predicted"/>